<evidence type="ECO:0000256" key="2">
    <source>
        <dbReference type="ARBA" id="ARBA00022801"/>
    </source>
</evidence>
<evidence type="ECO:0000256" key="3">
    <source>
        <dbReference type="ARBA" id="ARBA00022806"/>
    </source>
</evidence>
<dbReference type="InterPro" id="IPR003593">
    <property type="entry name" value="AAA+_ATPase"/>
</dbReference>
<dbReference type="Pfam" id="PF00270">
    <property type="entry name" value="DEAD"/>
    <property type="match status" value="1"/>
</dbReference>
<dbReference type="SUPFAM" id="SSF52540">
    <property type="entry name" value="P-loop containing nucleoside triphosphate hydrolases"/>
    <property type="match status" value="1"/>
</dbReference>
<accession>A0A0F9R7P4</accession>
<evidence type="ECO:0000259" key="6">
    <source>
        <dbReference type="PROSITE" id="PS51194"/>
    </source>
</evidence>
<evidence type="ECO:0000256" key="1">
    <source>
        <dbReference type="ARBA" id="ARBA00022741"/>
    </source>
</evidence>
<dbReference type="GO" id="GO:0003724">
    <property type="term" value="F:RNA helicase activity"/>
    <property type="evidence" value="ECO:0007669"/>
    <property type="project" value="InterPro"/>
</dbReference>
<dbReference type="CDD" id="cd18791">
    <property type="entry name" value="SF2_C_RHA"/>
    <property type="match status" value="1"/>
</dbReference>
<dbReference type="InterPro" id="IPR011709">
    <property type="entry name" value="DEAD-box_helicase_OB_fold"/>
</dbReference>
<comment type="caution">
    <text evidence="7">The sequence shown here is derived from an EMBL/GenBank/DDBJ whole genome shotgun (WGS) entry which is preliminary data.</text>
</comment>
<keyword evidence="1" id="KW-0547">Nucleotide-binding</keyword>
<dbReference type="Pfam" id="PF00271">
    <property type="entry name" value="Helicase_C"/>
    <property type="match status" value="1"/>
</dbReference>
<keyword evidence="3" id="KW-0347">Helicase</keyword>
<dbReference type="PROSITE" id="PS51192">
    <property type="entry name" value="HELICASE_ATP_BIND_1"/>
    <property type="match status" value="1"/>
</dbReference>
<keyword evidence="4" id="KW-0067">ATP-binding</keyword>
<dbReference type="Pfam" id="PF11898">
    <property type="entry name" value="DUF3418"/>
    <property type="match status" value="1"/>
</dbReference>
<dbReference type="InterPro" id="IPR014001">
    <property type="entry name" value="Helicase_ATP-bd"/>
</dbReference>
<keyword evidence="2" id="KW-0378">Hydrolase</keyword>
<dbReference type="FunFam" id="1.20.120.1080:FF:000005">
    <property type="entry name" value="ATP-dependent helicase HrpA"/>
    <property type="match status" value="1"/>
</dbReference>
<dbReference type="SMART" id="SM00382">
    <property type="entry name" value="AAA"/>
    <property type="match status" value="1"/>
</dbReference>
<dbReference type="SMART" id="SM00490">
    <property type="entry name" value="HELICc"/>
    <property type="match status" value="1"/>
</dbReference>
<feature type="domain" description="Helicase ATP-binding" evidence="5">
    <location>
        <begin position="81"/>
        <end position="245"/>
    </location>
</feature>
<dbReference type="InterPro" id="IPR024590">
    <property type="entry name" value="HrpA_C"/>
</dbReference>
<dbReference type="PANTHER" id="PTHR18934:SF99">
    <property type="entry name" value="ATP-DEPENDENT RNA HELICASE DHX37-RELATED"/>
    <property type="match status" value="1"/>
</dbReference>
<dbReference type="EMBL" id="LAZR01001095">
    <property type="protein sequence ID" value="KKN50794.1"/>
    <property type="molecule type" value="Genomic_DNA"/>
</dbReference>
<dbReference type="FunFam" id="3.40.50.300:FF:000575">
    <property type="entry name" value="ATP-dependent helicase hrpA"/>
    <property type="match status" value="1"/>
</dbReference>
<dbReference type="PANTHER" id="PTHR18934">
    <property type="entry name" value="ATP-DEPENDENT RNA HELICASE"/>
    <property type="match status" value="1"/>
</dbReference>
<evidence type="ECO:0000256" key="4">
    <source>
        <dbReference type="ARBA" id="ARBA00022840"/>
    </source>
</evidence>
<dbReference type="Gene3D" id="3.40.50.300">
    <property type="entry name" value="P-loop containing nucleotide triphosphate hydrolases"/>
    <property type="match status" value="2"/>
</dbReference>
<proteinExistence type="predicted"/>
<dbReference type="Pfam" id="PF21010">
    <property type="entry name" value="HA2_C"/>
    <property type="match status" value="1"/>
</dbReference>
<organism evidence="7">
    <name type="scientific">marine sediment metagenome</name>
    <dbReference type="NCBI Taxonomy" id="412755"/>
    <lineage>
        <taxon>unclassified sequences</taxon>
        <taxon>metagenomes</taxon>
        <taxon>ecological metagenomes</taxon>
    </lineage>
</organism>
<dbReference type="NCBIfam" id="TIGR01967">
    <property type="entry name" value="DEAH_box_HrpA"/>
    <property type="match status" value="1"/>
</dbReference>
<dbReference type="InterPro" id="IPR007502">
    <property type="entry name" value="Helicase-assoc_dom"/>
</dbReference>
<dbReference type="InterPro" id="IPR027417">
    <property type="entry name" value="P-loop_NTPase"/>
</dbReference>
<protein>
    <recommendedName>
        <fullName evidence="8">ATP-dependent helicase HrpA</fullName>
    </recommendedName>
</protein>
<evidence type="ECO:0008006" key="8">
    <source>
        <dbReference type="Google" id="ProtNLM"/>
    </source>
</evidence>
<dbReference type="InterPro" id="IPR011545">
    <property type="entry name" value="DEAD/DEAH_box_helicase_dom"/>
</dbReference>
<dbReference type="NCBIfam" id="NF008348">
    <property type="entry name" value="PRK11131.1"/>
    <property type="match status" value="1"/>
</dbReference>
<dbReference type="GO" id="GO:0003723">
    <property type="term" value="F:RNA binding"/>
    <property type="evidence" value="ECO:0007669"/>
    <property type="project" value="TreeGrafter"/>
</dbReference>
<feature type="domain" description="Helicase C-terminal" evidence="6">
    <location>
        <begin position="273"/>
        <end position="440"/>
    </location>
</feature>
<dbReference type="PROSITE" id="PS51194">
    <property type="entry name" value="HELICASE_CTER"/>
    <property type="match status" value="1"/>
</dbReference>
<dbReference type="InterPro" id="IPR010222">
    <property type="entry name" value="RNA_helicase_HrpA"/>
</dbReference>
<evidence type="ECO:0000259" key="5">
    <source>
        <dbReference type="PROSITE" id="PS51192"/>
    </source>
</evidence>
<dbReference type="Gene3D" id="1.20.120.1080">
    <property type="match status" value="1"/>
</dbReference>
<dbReference type="GO" id="GO:0016787">
    <property type="term" value="F:hydrolase activity"/>
    <property type="evidence" value="ECO:0007669"/>
    <property type="project" value="UniProtKB-KW"/>
</dbReference>
<dbReference type="SMART" id="SM00487">
    <property type="entry name" value="DEXDc"/>
    <property type="match status" value="1"/>
</dbReference>
<sequence>MKDTLQQLEKILDTAMLSDQFPLRRRLQNLRKQTDIKPEQLDRLQSQINASVERRALRQKNIPKPEFEEGLPVIERREEIAKAIMDNQVIILSGETGSGKTTQLPKICLELGRGVAGMIGHTQPRRIAARTVATRIAEELKSELGDIVGYKVRFHDQVKADRSYVKLMTDGILLAETQNDKFLNQYDTIIIDEAHERSLNIDFLLGYLKQLLPKRPDLKVIITSATIDTARFSEHFNNAPVIEVSGRTFPVEIRYRPPMGDDDEQRGYDMVHGIVEAVDELCREGQGDILVFLSGERDIRDVSEALRKHHPPKTEILPLLARQSAVEQNRVFKTGGHRRIVLATNVAETSLTVPGIRYVVDPGYARISRYSVRNKVQRLPIEKVSQSSANQRSGRCGRVAAGVAIRLYDEDDFKNRPAFTDPEVLRTNLASVILQMSSLNLGEPAKFPFINPPPDKMINDGFRLLEELDAVDRSRKLTATGRQLAQLPIDPRMARMLLAAQKLNCVTELLIIASALSIQDPRERPMDKQQAADEAHNKYKDERSDFLAFIKLWELYHDKKKHLSQNKLRQYCKEHFLSFLRLREWHDIHQQLHVQVSQMGIKPNQVPADYKEIHQALLSGLLSNIAVKSDNKEYTGTRNLKLHIFPGSALHKKGPKWIMAAELVETGRLYARIAAKIEPEWIEPVAGDLVRRQYSDPHWEKKPAQVVAFEQVSLYGLPIVPRRRVHFGPIDPVMSNEIFIRDALVQGDWFCRAPFFQHNLDLIENIELLEQKSRRRDVLVDDNVLFEFYKTRIPAHITNGAGFEKWRKKAEHDNSKLLFLTREDLMQHQADHVTADSFPDQILVNRVPLALEYHFEPGKMHDGITQTIPLSLLNQTNPDRYEWLVPGLLRDKVMFLLKSLPKTQRRHFIPVPKYADDCLRSMSPDSGALLPALSEQLRKLTGVEIPLSAWNISDLPLYLQMNFRLIDEAGKLIAEGRDLDALKQTWAKQAAASFRQIPDSDYEQQGLTRWSFGRLPEQITLQQNDLEMTAYPALVDKGDAVDLTLMDTLAQAQTQTKKGLRRLFMLAQADAIKYLHKHLPDIKQMCLHYVNVPPAPFANVESDTKQTPSEQLKMDLIHVAFDRCFLLAQPAIVSQQDFEHRLENKRGQLINIAVELAQQIAHPLTEYHAIAKRLSGKMPLTAINAVKDIREQLNHLLYQGFVHNTADEALKRLPAYFQAIGQRLDKLTSDPTRDKQWTIDIAPHWQRYLNNVGKRNSDEFELYRWMLEEYRISLFAQGIKTAYPISAKRLEKQWTLC</sequence>
<dbReference type="GO" id="GO:0005524">
    <property type="term" value="F:ATP binding"/>
    <property type="evidence" value="ECO:0007669"/>
    <property type="project" value="UniProtKB-KW"/>
</dbReference>
<evidence type="ECO:0000313" key="7">
    <source>
        <dbReference type="EMBL" id="KKN50794.1"/>
    </source>
</evidence>
<dbReference type="CDD" id="cd17989">
    <property type="entry name" value="DEXHc_HrpA"/>
    <property type="match status" value="1"/>
</dbReference>
<dbReference type="InterPro" id="IPR001650">
    <property type="entry name" value="Helicase_C-like"/>
</dbReference>
<reference evidence="7" key="1">
    <citation type="journal article" date="2015" name="Nature">
        <title>Complex archaea that bridge the gap between prokaryotes and eukaryotes.</title>
        <authorList>
            <person name="Spang A."/>
            <person name="Saw J.H."/>
            <person name="Jorgensen S.L."/>
            <person name="Zaremba-Niedzwiedzka K."/>
            <person name="Martijn J."/>
            <person name="Lind A.E."/>
            <person name="van Eijk R."/>
            <person name="Schleper C."/>
            <person name="Guy L."/>
            <person name="Ettema T.J."/>
        </authorList>
    </citation>
    <scope>NUCLEOTIDE SEQUENCE</scope>
</reference>
<gene>
    <name evidence="7" type="ORF">LCGC14_0629120</name>
</gene>
<dbReference type="Pfam" id="PF07717">
    <property type="entry name" value="OB_NTP_bind"/>
    <property type="match status" value="1"/>
</dbReference>
<name>A0A0F9R7P4_9ZZZZ</name>
<dbReference type="SMART" id="SM00847">
    <property type="entry name" value="HA2"/>
    <property type="match status" value="1"/>
</dbReference>